<dbReference type="EMBL" id="FOFA01000003">
    <property type="protein sequence ID" value="SEQ47135.1"/>
    <property type="molecule type" value="Genomic_DNA"/>
</dbReference>
<reference evidence="8" key="1">
    <citation type="submission" date="2016-10" db="EMBL/GenBank/DDBJ databases">
        <authorList>
            <person name="Varghese N."/>
            <person name="Submissions S."/>
        </authorList>
    </citation>
    <scope>NUCLEOTIDE SEQUENCE [LARGE SCALE GENOMIC DNA]</scope>
    <source>
        <strain evidence="8">CGMCC 4.6856</strain>
    </source>
</reference>
<proteinExistence type="inferred from homology"/>
<dbReference type="STRING" id="1036181.SAMN05421756_103561"/>
<evidence type="ECO:0000256" key="6">
    <source>
        <dbReference type="ARBA" id="ARBA00023136"/>
    </source>
</evidence>
<keyword evidence="4 7" id="KW-0808">Transferase</keyword>
<evidence type="ECO:0000256" key="5">
    <source>
        <dbReference type="ARBA" id="ARBA00022944"/>
    </source>
</evidence>
<organism evidence="7 8">
    <name type="scientific">Microlunatus flavus</name>
    <dbReference type="NCBI Taxonomy" id="1036181"/>
    <lineage>
        <taxon>Bacteria</taxon>
        <taxon>Bacillati</taxon>
        <taxon>Actinomycetota</taxon>
        <taxon>Actinomycetes</taxon>
        <taxon>Propionibacteriales</taxon>
        <taxon>Propionibacteriaceae</taxon>
        <taxon>Microlunatus</taxon>
    </lineage>
</organism>
<evidence type="ECO:0000256" key="4">
    <source>
        <dbReference type="ARBA" id="ARBA00022679"/>
    </source>
</evidence>
<dbReference type="Gene3D" id="3.40.50.11820">
    <property type="match status" value="1"/>
</dbReference>
<evidence type="ECO:0000256" key="1">
    <source>
        <dbReference type="ARBA" id="ARBA00004202"/>
    </source>
</evidence>
<dbReference type="GO" id="GO:0047355">
    <property type="term" value="F:CDP-glycerol glycerophosphotransferase activity"/>
    <property type="evidence" value="ECO:0007669"/>
    <property type="project" value="InterPro"/>
</dbReference>
<dbReference type="Pfam" id="PF04464">
    <property type="entry name" value="Glyphos_transf"/>
    <property type="match status" value="1"/>
</dbReference>
<dbReference type="PANTHER" id="PTHR37316">
    <property type="entry name" value="TEICHOIC ACID GLYCEROL-PHOSPHATE PRIMASE"/>
    <property type="match status" value="1"/>
</dbReference>
<dbReference type="AlphaFoldDB" id="A0A1H9GAE8"/>
<dbReference type="Proteomes" id="UP000198504">
    <property type="component" value="Unassembled WGS sequence"/>
</dbReference>
<keyword evidence="8" id="KW-1185">Reference proteome</keyword>
<dbReference type="InterPro" id="IPR051612">
    <property type="entry name" value="Teichoic_Acid_Biosynth"/>
</dbReference>
<keyword evidence="5" id="KW-0777">Teichoic acid biosynthesis</keyword>
<dbReference type="OrthoDB" id="8549922at2"/>
<evidence type="ECO:0000313" key="7">
    <source>
        <dbReference type="EMBL" id="SEQ47135.1"/>
    </source>
</evidence>
<dbReference type="Gene3D" id="3.40.50.12580">
    <property type="match status" value="1"/>
</dbReference>
<dbReference type="PANTHER" id="PTHR37316:SF3">
    <property type="entry name" value="TEICHOIC ACID GLYCEROL-PHOSPHATE TRANSFERASE"/>
    <property type="match status" value="1"/>
</dbReference>
<keyword evidence="6" id="KW-0472">Membrane</keyword>
<dbReference type="SUPFAM" id="SSF53756">
    <property type="entry name" value="UDP-Glycosyltransferase/glycogen phosphorylase"/>
    <property type="match status" value="1"/>
</dbReference>
<dbReference type="InterPro" id="IPR043149">
    <property type="entry name" value="TagF_N"/>
</dbReference>
<comment type="similarity">
    <text evidence="2">Belongs to the CDP-glycerol glycerophosphotransferase family.</text>
</comment>
<dbReference type="InterPro" id="IPR043148">
    <property type="entry name" value="TagF_C"/>
</dbReference>
<evidence type="ECO:0000313" key="8">
    <source>
        <dbReference type="Proteomes" id="UP000198504"/>
    </source>
</evidence>
<dbReference type="GO" id="GO:0019350">
    <property type="term" value="P:teichoic acid biosynthetic process"/>
    <property type="evidence" value="ECO:0007669"/>
    <property type="project" value="UniProtKB-KW"/>
</dbReference>
<dbReference type="GO" id="GO:0005886">
    <property type="term" value="C:plasma membrane"/>
    <property type="evidence" value="ECO:0007669"/>
    <property type="project" value="UniProtKB-SubCell"/>
</dbReference>
<protein>
    <submittedName>
        <fullName evidence="7">CDP-glycerol glycerophosphotransferase</fullName>
    </submittedName>
</protein>
<comment type="subcellular location">
    <subcellularLocation>
        <location evidence="1">Cell membrane</location>
        <topology evidence="1">Peripheral membrane protein</topology>
    </subcellularLocation>
</comment>
<gene>
    <name evidence="7" type="ORF">SAMN05421756_103561</name>
</gene>
<accession>A0A1H9GAE8</accession>
<name>A0A1H9GAE8_9ACTN</name>
<evidence type="ECO:0000256" key="2">
    <source>
        <dbReference type="ARBA" id="ARBA00010488"/>
    </source>
</evidence>
<dbReference type="InterPro" id="IPR007554">
    <property type="entry name" value="Glycerophosphate_synth"/>
</dbReference>
<dbReference type="RefSeq" id="WP_091179494.1">
    <property type="nucleotide sequence ID" value="NZ_FOFA01000003.1"/>
</dbReference>
<evidence type="ECO:0000256" key="3">
    <source>
        <dbReference type="ARBA" id="ARBA00022475"/>
    </source>
</evidence>
<keyword evidence="3" id="KW-1003">Cell membrane</keyword>
<sequence>MSTRSTEPGSADRPTIVYDSFAGRFSDSPRALHRWLREKVPAHHVWLADPAHADSFPADVTTVPYASAEAVEALEQADLVLANTHLEIEWRKRAGATYLQLWHGTPLKTVHRDVRWAPPGRLDWLDLDIARWDHLLSPSPASTPRLRSAFRWEGDVLELGYPRNDVLQPPRVDEVRARTRSLLGLADDETVVLYAPTFRDRFFADPSAPPLELSLDLPKLAADLGPGVRLLTRVHYFMTERLAPFDVPGVVDVSRHPDIAELYAAADVLVTDYSSSMFDFAVTGKPLVFYAYDLPTYRDVDRGFYFDLEPVAPGPVVATQESLTAALRDLPGVRARFAKRYATFRTTYCVLDDGHATRRVGRFVRERLLAGHATR</sequence>